<accession>A0A4Z2HZT1</accession>
<organism evidence="1 2">
    <name type="scientific">Liparis tanakae</name>
    <name type="common">Tanaka's snailfish</name>
    <dbReference type="NCBI Taxonomy" id="230148"/>
    <lineage>
        <taxon>Eukaryota</taxon>
        <taxon>Metazoa</taxon>
        <taxon>Chordata</taxon>
        <taxon>Craniata</taxon>
        <taxon>Vertebrata</taxon>
        <taxon>Euteleostomi</taxon>
        <taxon>Actinopterygii</taxon>
        <taxon>Neopterygii</taxon>
        <taxon>Teleostei</taxon>
        <taxon>Neoteleostei</taxon>
        <taxon>Acanthomorphata</taxon>
        <taxon>Eupercaria</taxon>
        <taxon>Perciformes</taxon>
        <taxon>Cottioidei</taxon>
        <taxon>Cottales</taxon>
        <taxon>Liparidae</taxon>
        <taxon>Liparis</taxon>
    </lineage>
</organism>
<comment type="caution">
    <text evidence="1">The sequence shown here is derived from an EMBL/GenBank/DDBJ whole genome shotgun (WGS) entry which is preliminary data.</text>
</comment>
<gene>
    <name evidence="1" type="ORF">EYF80_018732</name>
</gene>
<evidence type="ECO:0000313" key="2">
    <source>
        <dbReference type="Proteomes" id="UP000314294"/>
    </source>
</evidence>
<protein>
    <submittedName>
        <fullName evidence="1">Uncharacterized protein</fullName>
    </submittedName>
</protein>
<dbReference type="Proteomes" id="UP000314294">
    <property type="component" value="Unassembled WGS sequence"/>
</dbReference>
<dbReference type="EMBL" id="SRLO01000155">
    <property type="protein sequence ID" value="TNN71071.1"/>
    <property type="molecule type" value="Genomic_DNA"/>
</dbReference>
<name>A0A4Z2HZT1_9TELE</name>
<dbReference type="AlphaFoldDB" id="A0A4Z2HZT1"/>
<keyword evidence="2" id="KW-1185">Reference proteome</keyword>
<reference evidence="1 2" key="1">
    <citation type="submission" date="2019-03" db="EMBL/GenBank/DDBJ databases">
        <title>First draft genome of Liparis tanakae, snailfish: a comprehensive survey of snailfish specific genes.</title>
        <authorList>
            <person name="Kim W."/>
            <person name="Song I."/>
            <person name="Jeong J.-H."/>
            <person name="Kim D."/>
            <person name="Kim S."/>
            <person name="Ryu S."/>
            <person name="Song J.Y."/>
            <person name="Lee S.K."/>
        </authorList>
    </citation>
    <scope>NUCLEOTIDE SEQUENCE [LARGE SCALE GENOMIC DNA]</scope>
    <source>
        <tissue evidence="1">Muscle</tissue>
    </source>
</reference>
<sequence>MNPSLVFLREREGVHLDVTYQRQALGSRLAFSHSLTVIKDGGLEGEGDGGGTHSLTFFYLPRSTAKGQTHSSELLSRSCVERFTAESLELKQWVFNAAWTKPATVFQWPVFLSQVAASL</sequence>
<proteinExistence type="predicted"/>
<evidence type="ECO:0000313" key="1">
    <source>
        <dbReference type="EMBL" id="TNN71071.1"/>
    </source>
</evidence>